<accession>A0A7C9AQI1</accession>
<evidence type="ECO:0000313" key="2">
    <source>
        <dbReference type="EMBL" id="MBA4672737.1"/>
    </source>
</evidence>
<reference evidence="2" key="2">
    <citation type="submission" date="2020-07" db="EMBL/GenBank/DDBJ databases">
        <authorList>
            <person name="Vera ALvarez R."/>
            <person name="Arias-Moreno D.M."/>
            <person name="Jimenez-Jacinto V."/>
            <person name="Jimenez-Bremont J.F."/>
            <person name="Swaminathan K."/>
            <person name="Moose S.P."/>
            <person name="Guerrero-Gonzalez M.L."/>
            <person name="Marino-Ramirez L."/>
            <person name="Landsman D."/>
            <person name="Rodriguez-Kessler M."/>
            <person name="Delgado-Sanchez P."/>
        </authorList>
    </citation>
    <scope>NUCLEOTIDE SEQUENCE</scope>
    <source>
        <tissue evidence="2">Cladode</tissue>
    </source>
</reference>
<proteinExistence type="predicted"/>
<reference evidence="2" key="1">
    <citation type="journal article" date="2013" name="J. Plant Res.">
        <title>Effect of fungi and light on seed germination of three Opuntia species from semiarid lands of central Mexico.</title>
        <authorList>
            <person name="Delgado-Sanchez P."/>
            <person name="Jimenez-Bremont J.F."/>
            <person name="Guerrero-Gonzalez Mde L."/>
            <person name="Flores J."/>
        </authorList>
    </citation>
    <scope>NUCLEOTIDE SEQUENCE</scope>
    <source>
        <tissue evidence="2">Cladode</tissue>
    </source>
</reference>
<keyword evidence="1" id="KW-0812">Transmembrane</keyword>
<feature type="transmembrane region" description="Helical" evidence="1">
    <location>
        <begin position="12"/>
        <end position="37"/>
    </location>
</feature>
<dbReference type="AlphaFoldDB" id="A0A7C9AQI1"/>
<keyword evidence="1" id="KW-1133">Transmembrane helix</keyword>
<name>A0A7C9AQI1_OPUST</name>
<organism evidence="2">
    <name type="scientific">Opuntia streptacantha</name>
    <name type="common">Prickly pear cactus</name>
    <name type="synonym">Opuntia cardona</name>
    <dbReference type="NCBI Taxonomy" id="393608"/>
    <lineage>
        <taxon>Eukaryota</taxon>
        <taxon>Viridiplantae</taxon>
        <taxon>Streptophyta</taxon>
        <taxon>Embryophyta</taxon>
        <taxon>Tracheophyta</taxon>
        <taxon>Spermatophyta</taxon>
        <taxon>Magnoliopsida</taxon>
        <taxon>eudicotyledons</taxon>
        <taxon>Gunneridae</taxon>
        <taxon>Pentapetalae</taxon>
        <taxon>Caryophyllales</taxon>
        <taxon>Cactineae</taxon>
        <taxon>Cactaceae</taxon>
        <taxon>Opuntioideae</taxon>
        <taxon>Opuntia</taxon>
    </lineage>
</organism>
<sequence length="173" mass="19006">METPPKGVHISFIWISLSCLQCSLTIIIGTPPLSILLARHHPPLHSTIPNPCLLHCLRFFTATIKPCMALVRCYLRVSSKPLKKIQHASMPMRKQRVLSTQLEASTSCPLTLTQGYGLPQTMAKMSSLVSLTLGFGQRAEALGMMECLQCHPNGKDHVSQDKILTPLCATESS</sequence>
<dbReference type="PROSITE" id="PS51257">
    <property type="entry name" value="PROKAR_LIPOPROTEIN"/>
    <property type="match status" value="1"/>
</dbReference>
<keyword evidence="1" id="KW-0472">Membrane</keyword>
<protein>
    <submittedName>
        <fullName evidence="2">Uncharacterized protein</fullName>
    </submittedName>
</protein>
<evidence type="ECO:0000256" key="1">
    <source>
        <dbReference type="SAM" id="Phobius"/>
    </source>
</evidence>
<dbReference type="EMBL" id="GISG01256306">
    <property type="protein sequence ID" value="MBA4672737.1"/>
    <property type="molecule type" value="Transcribed_RNA"/>
</dbReference>